<protein>
    <submittedName>
        <fullName evidence="1">Carboxyvinyl-carboxyphosphonate phosphorylmutase</fullName>
    </submittedName>
</protein>
<reference evidence="1" key="1">
    <citation type="submission" date="2019-03" db="EMBL/GenBank/DDBJ databases">
        <title>Lake Tanganyika Metagenome-Assembled Genomes (MAGs).</title>
        <authorList>
            <person name="Tran P."/>
        </authorList>
    </citation>
    <scope>NUCLEOTIDE SEQUENCE</scope>
    <source>
        <strain evidence="1">K_DeepCast_65m_m2_066</strain>
    </source>
</reference>
<proteinExistence type="predicted"/>
<dbReference type="InterPro" id="IPR015813">
    <property type="entry name" value="Pyrv/PenolPyrv_kinase-like_dom"/>
</dbReference>
<dbReference type="GO" id="GO:0003824">
    <property type="term" value="F:catalytic activity"/>
    <property type="evidence" value="ECO:0007669"/>
    <property type="project" value="InterPro"/>
</dbReference>
<dbReference type="AlphaFoldDB" id="A0A937VZH5"/>
<dbReference type="EMBL" id="VGLS01000213">
    <property type="protein sequence ID" value="MBM3223862.1"/>
    <property type="molecule type" value="Genomic_DNA"/>
</dbReference>
<dbReference type="Proteomes" id="UP000712673">
    <property type="component" value="Unassembled WGS sequence"/>
</dbReference>
<dbReference type="InterPro" id="IPR040442">
    <property type="entry name" value="Pyrv_kinase-like_dom_sf"/>
</dbReference>
<dbReference type="SUPFAM" id="SSF51621">
    <property type="entry name" value="Phosphoenolpyruvate/pyruvate domain"/>
    <property type="match status" value="1"/>
</dbReference>
<evidence type="ECO:0000313" key="1">
    <source>
        <dbReference type="EMBL" id="MBM3223862.1"/>
    </source>
</evidence>
<dbReference type="Pfam" id="PF13714">
    <property type="entry name" value="PEP_mutase"/>
    <property type="match status" value="1"/>
</dbReference>
<dbReference type="PANTHER" id="PTHR42905">
    <property type="entry name" value="PHOSPHOENOLPYRUVATE CARBOXYLASE"/>
    <property type="match status" value="1"/>
</dbReference>
<organism evidence="1 2">
    <name type="scientific">Tectimicrobiota bacterium</name>
    <dbReference type="NCBI Taxonomy" id="2528274"/>
    <lineage>
        <taxon>Bacteria</taxon>
        <taxon>Pseudomonadati</taxon>
        <taxon>Nitrospinota/Tectimicrobiota group</taxon>
        <taxon>Candidatus Tectimicrobiota</taxon>
    </lineage>
</organism>
<dbReference type="PANTHER" id="PTHR42905:SF5">
    <property type="entry name" value="CARBOXYVINYL-CARBOXYPHOSPHONATE PHOSPHORYLMUTASE, CHLOROPLASTIC"/>
    <property type="match status" value="1"/>
</dbReference>
<evidence type="ECO:0000313" key="2">
    <source>
        <dbReference type="Proteomes" id="UP000712673"/>
    </source>
</evidence>
<gene>
    <name evidence="1" type="ORF">FJZ47_08690</name>
</gene>
<name>A0A937VZH5_UNCTE</name>
<dbReference type="Gene3D" id="3.20.20.60">
    <property type="entry name" value="Phosphoenolpyruvate-binding domains"/>
    <property type="match status" value="1"/>
</dbReference>
<comment type="caution">
    <text evidence="1">The sequence shown here is derived from an EMBL/GenBank/DDBJ whole genome shotgun (WGS) entry which is preliminary data.</text>
</comment>
<accession>A0A937VZH5</accession>
<sequence length="85" mass="8891">MRHTEVLRTLIDAPDLLVMPGVFDGFSARLVEQSGFSAGFISGGGLSETLLGYSDVGLMGFDLNLAAVTRLVACCTIPLLADADT</sequence>
<feature type="non-terminal residue" evidence="1">
    <location>
        <position position="85"/>
    </location>
</feature>